<dbReference type="Pfam" id="PF25291">
    <property type="entry name" value="CGLA_C"/>
    <property type="match status" value="1"/>
</dbReference>
<gene>
    <name evidence="4" type="ORF">JCM19300_1879</name>
</gene>
<dbReference type="Pfam" id="PF25290">
    <property type="entry name" value="CGLA_M"/>
    <property type="match status" value="1"/>
</dbReference>
<evidence type="ECO:0000259" key="2">
    <source>
        <dbReference type="Pfam" id="PF25291"/>
    </source>
</evidence>
<evidence type="ECO:0000313" key="5">
    <source>
        <dbReference type="Proteomes" id="UP000029644"/>
    </source>
</evidence>
<name>A0A090VFJ4_9FLAO</name>
<dbReference type="AlphaFoldDB" id="A0A090VFJ4"/>
<dbReference type="Proteomes" id="UP000029644">
    <property type="component" value="Unassembled WGS sequence"/>
</dbReference>
<comment type="caution">
    <text evidence="4">The sequence shown here is derived from an EMBL/GenBank/DDBJ whole genome shotgun (WGS) entry which is preliminary data.</text>
</comment>
<dbReference type="InterPro" id="IPR057421">
    <property type="entry name" value="CGLA_M"/>
</dbReference>
<dbReference type="SUPFAM" id="SSF50998">
    <property type="entry name" value="Quinoprotein alcohol dehydrogenase-like"/>
    <property type="match status" value="1"/>
</dbReference>
<feature type="domain" description="Lambda-carrageenase beta-propeller" evidence="3">
    <location>
        <begin position="15"/>
        <end position="123"/>
    </location>
</feature>
<feature type="domain" description="Lambda-carrageenase C-terminal" evidence="2">
    <location>
        <begin position="776"/>
        <end position="846"/>
    </location>
</feature>
<evidence type="ECO:0000313" key="4">
    <source>
        <dbReference type="EMBL" id="GAL63530.1"/>
    </source>
</evidence>
<feature type="domain" description="Lambda-carrageenase middle" evidence="1">
    <location>
        <begin position="403"/>
        <end position="729"/>
    </location>
</feature>
<dbReference type="InterPro" id="IPR011047">
    <property type="entry name" value="Quinoprotein_ADH-like_sf"/>
</dbReference>
<dbReference type="RefSeq" id="WP_042505316.1">
    <property type="nucleotide sequence ID" value="NZ_BBNQ01000012.1"/>
</dbReference>
<dbReference type="Gene3D" id="2.130.10.10">
    <property type="entry name" value="YVTN repeat-like/Quinoprotein amine dehydrogenase"/>
    <property type="match status" value="1"/>
</dbReference>
<dbReference type="EMBL" id="BBNQ01000012">
    <property type="protein sequence ID" value="GAL63530.1"/>
    <property type="molecule type" value="Genomic_DNA"/>
</dbReference>
<dbReference type="InterPro" id="IPR015943">
    <property type="entry name" value="WD40/YVTN_repeat-like_dom_sf"/>
</dbReference>
<dbReference type="Pfam" id="PF25292">
    <property type="entry name" value="Beta-prop_CGLA"/>
    <property type="match status" value="1"/>
</dbReference>
<evidence type="ECO:0000259" key="1">
    <source>
        <dbReference type="Pfam" id="PF25290"/>
    </source>
</evidence>
<dbReference type="InterPro" id="IPR057422">
    <property type="entry name" value="CGLA_C"/>
</dbReference>
<accession>A0A090VFJ4</accession>
<dbReference type="SMART" id="SM00564">
    <property type="entry name" value="PQQ"/>
    <property type="match status" value="3"/>
</dbReference>
<reference evidence="4 5" key="1">
    <citation type="journal article" date="2014" name="Genome Announc.">
        <title>Draft Genome Sequences of Marine Flavobacterium Algibacter lectus Strains SS8 and NR4.</title>
        <authorList>
            <person name="Takatani N."/>
            <person name="Nakanishi M."/>
            <person name="Meirelles P."/>
            <person name="Mino S."/>
            <person name="Suda W."/>
            <person name="Oshima K."/>
            <person name="Hattori M."/>
            <person name="Ohkuma M."/>
            <person name="Hosokawa M."/>
            <person name="Miyashita K."/>
            <person name="Thompson F.L."/>
            <person name="Niwa A."/>
            <person name="Sawabe T."/>
            <person name="Sawabe T."/>
        </authorList>
    </citation>
    <scope>NUCLEOTIDE SEQUENCE [LARGE SCALE GENOMIC DNA]</scope>
    <source>
        <strain evidence="4 5">JCM 19300</strain>
    </source>
</reference>
<dbReference type="OrthoDB" id="972537at2"/>
<proteinExistence type="predicted"/>
<protein>
    <submittedName>
        <fullName evidence="4">Uncharacterized protein</fullName>
    </submittedName>
</protein>
<evidence type="ECO:0000259" key="3">
    <source>
        <dbReference type="Pfam" id="PF25292"/>
    </source>
</evidence>
<organism evidence="4 5">
    <name type="scientific">Algibacter lectus</name>
    <dbReference type="NCBI Taxonomy" id="221126"/>
    <lineage>
        <taxon>Bacteria</taxon>
        <taxon>Pseudomonadati</taxon>
        <taxon>Bacteroidota</taxon>
        <taxon>Flavobacteriia</taxon>
        <taxon>Flavobacteriales</taxon>
        <taxon>Flavobacteriaceae</taxon>
        <taxon>Algibacter</taxon>
    </lineage>
</organism>
<dbReference type="InterPro" id="IPR057420">
    <property type="entry name" value="Beta-prop_CGLA"/>
</dbReference>
<sequence length="849" mass="95942">MASVRGESVVYIGELDGSVSSYTLKGDKLWRQKTDAPAVLFEIESADINNDGNDDLLTANANGTIYCYDSSGALLWTFASDHKVRFSEIAVVKNNGKTQIFAGGNDYKLYELDAKGQFVSETKIEGIVRKIEAGNFFDEDNQSLFLMTYNHDKFRWDFMGFLDADSKAVIKNVSLKDKRLKELSKVMVTDINVSDINDNKKDDILFFSDNAFTAQFTALDSDFNVIAKFKGSGKDKQRYAHSQGAFLPSRNEIMFQHGGIIYVLDNQGKLMGKSGTKYGNLVHNDFAFAPQTNQLIAAGEVDGGNALYFYDLNDKNWFKTNFEKQGRMFEVEQNLNALYEQTLHFKLPSYQKKSDKEWVMITSKKTRPEVDKLKGANVKYVIQKAPKESTDRSHLVALMGDIALKKDKRGKYQDTREEIVQMARDYEAEGQPFAFWAGHGNDPFYIQIETLEKILEVAPNTCYGFVYAEMDKVNDPRVIHFVKEYMPRLAKAIRKNNKAKLYFRYKNMFWAATSHLPLWKEMFFSGKYNDFLVPASEDTSNRIQDLNLAGRVGMQSGGYVDDFGMRLVDDNPTSWRPLTPGGQNSVSPYLRQGVIMGAYGSRYGIIIDNNFIEEPGLNILFALMKSGVLPIVETENIQSIGAWHLIKEVDEHLVHSVDDHHNLKQYKKDDSNAVFSVGQMHWAGTSVPDYDYSNAALGVKYRWLNYLPEMPHGIIPIAPIESSLMLEKQNVPYFVSNAKVGILGDERVPANTFGKMITKTVAEGEKVLPILVKGASWSVIKIDENHSRLILVDPGYIDPQERKVTVNFQNKKPKSIVDILSNETLKVAGETIEVTVPAGSMRFIDIAYR</sequence>
<dbReference type="InterPro" id="IPR018391">
    <property type="entry name" value="PQQ_b-propeller_rpt"/>
</dbReference>